<proteinExistence type="predicted"/>
<evidence type="ECO:0000313" key="3">
    <source>
        <dbReference type="Proteomes" id="UP000030764"/>
    </source>
</evidence>
<dbReference type="Proteomes" id="UP000030764">
    <property type="component" value="Unassembled WGS sequence"/>
</dbReference>
<name>A0A085NT49_9BILA</name>
<reference evidence="2 3" key="1">
    <citation type="journal article" date="2014" name="Nat. Genet.">
        <title>Genome and transcriptome of the porcine whipworm Trichuris suis.</title>
        <authorList>
            <person name="Jex A.R."/>
            <person name="Nejsum P."/>
            <person name="Schwarz E.M."/>
            <person name="Hu L."/>
            <person name="Young N.D."/>
            <person name="Hall R.S."/>
            <person name="Korhonen P.K."/>
            <person name="Liao S."/>
            <person name="Thamsborg S."/>
            <person name="Xia J."/>
            <person name="Xu P."/>
            <person name="Wang S."/>
            <person name="Scheerlinck J.P."/>
            <person name="Hofmann A."/>
            <person name="Sternberg P.W."/>
            <person name="Wang J."/>
            <person name="Gasser R.B."/>
        </authorList>
    </citation>
    <scope>NUCLEOTIDE SEQUENCE [LARGE SCALE GENOMIC DNA]</scope>
    <source>
        <strain evidence="2">DCEP-RM93F</strain>
        <strain evidence="1">DCEP-RM93M</strain>
    </source>
</reference>
<gene>
    <name evidence="1" type="ORF">M513_01766</name>
    <name evidence="2" type="ORF">M514_01766</name>
</gene>
<sequence length="147" mass="16797">MIRNSAYIHVIMQKFVDLAWLFSDKVLLFRELRPLFQFVIVLKKVTLSQQPLRDGFLAKQCDPKLLVANRCKWLLAHSPPVFRRERKNLGHTVGVSFFAIGGTRNVPGVPLGCLGHEPDSTIPQKAFLVKTVMEHRVFMTYCEADDS</sequence>
<keyword evidence="3" id="KW-1185">Reference proteome</keyword>
<organism evidence="2">
    <name type="scientific">Trichuris suis</name>
    <name type="common">pig whipworm</name>
    <dbReference type="NCBI Taxonomy" id="68888"/>
    <lineage>
        <taxon>Eukaryota</taxon>
        <taxon>Metazoa</taxon>
        <taxon>Ecdysozoa</taxon>
        <taxon>Nematoda</taxon>
        <taxon>Enoplea</taxon>
        <taxon>Dorylaimia</taxon>
        <taxon>Trichinellida</taxon>
        <taxon>Trichuridae</taxon>
        <taxon>Trichuris</taxon>
    </lineage>
</organism>
<protein>
    <submittedName>
        <fullName evidence="2">Uncharacterized protein</fullName>
    </submittedName>
</protein>
<dbReference type="EMBL" id="KL367476">
    <property type="protein sequence ID" value="KFD72645.1"/>
    <property type="molecule type" value="Genomic_DNA"/>
</dbReference>
<dbReference type="Proteomes" id="UP000030758">
    <property type="component" value="Unassembled WGS sequence"/>
</dbReference>
<accession>A0A085NT49</accession>
<evidence type="ECO:0000313" key="2">
    <source>
        <dbReference type="EMBL" id="KFD72645.1"/>
    </source>
</evidence>
<dbReference type="EMBL" id="KL363189">
    <property type="protein sequence ID" value="KFD57255.1"/>
    <property type="molecule type" value="Genomic_DNA"/>
</dbReference>
<evidence type="ECO:0000313" key="1">
    <source>
        <dbReference type="EMBL" id="KFD57255.1"/>
    </source>
</evidence>
<dbReference type="AlphaFoldDB" id="A0A085NT49"/>